<keyword evidence="1" id="KW-1133">Transmembrane helix</keyword>
<evidence type="ECO:0000313" key="3">
    <source>
        <dbReference type="Proteomes" id="UP000093501"/>
    </source>
</evidence>
<dbReference type="EMBL" id="MBQD01000002">
    <property type="protein sequence ID" value="OCL37159.1"/>
    <property type="molecule type" value="Genomic_DNA"/>
</dbReference>
<feature type="transmembrane region" description="Helical" evidence="1">
    <location>
        <begin position="105"/>
        <end position="130"/>
    </location>
</feature>
<dbReference type="AlphaFoldDB" id="A0A1C0ASA0"/>
<gene>
    <name evidence="2" type="ORF">BCR15_11910</name>
</gene>
<feature type="transmembrane region" description="Helical" evidence="1">
    <location>
        <begin position="6"/>
        <end position="25"/>
    </location>
</feature>
<comment type="caution">
    <text evidence="2">The sequence shown here is derived from an EMBL/GenBank/DDBJ whole genome shotgun (WGS) entry which is preliminary data.</text>
</comment>
<dbReference type="Proteomes" id="UP000093501">
    <property type="component" value="Unassembled WGS sequence"/>
</dbReference>
<sequence length="133" mass="13822">MLVSVVGVVLAIVIVGVIVAIDRTRPDAPGPGPRHPLPAWSSFGFGLVSLVALAWPLLLSRTAPSGDEGEVTASNSQLLPMASISLSLVALALGVYALKRGDRHWSVWVGLVAGGVTVAFWLFFLIGNIVSPA</sequence>
<feature type="transmembrane region" description="Helical" evidence="1">
    <location>
        <begin position="78"/>
        <end position="98"/>
    </location>
</feature>
<protein>
    <submittedName>
        <fullName evidence="2">Uncharacterized protein</fullName>
    </submittedName>
</protein>
<organism evidence="2 3">
    <name type="scientific">Tessaracoccus lapidicaptus</name>
    <dbReference type="NCBI Taxonomy" id="1427523"/>
    <lineage>
        <taxon>Bacteria</taxon>
        <taxon>Bacillati</taxon>
        <taxon>Actinomycetota</taxon>
        <taxon>Actinomycetes</taxon>
        <taxon>Propionibacteriales</taxon>
        <taxon>Propionibacteriaceae</taxon>
        <taxon>Tessaracoccus</taxon>
    </lineage>
</organism>
<accession>A0A1C0ASA0</accession>
<name>A0A1C0ASA0_9ACTN</name>
<evidence type="ECO:0000313" key="2">
    <source>
        <dbReference type="EMBL" id="OCL37159.1"/>
    </source>
</evidence>
<keyword evidence="3" id="KW-1185">Reference proteome</keyword>
<keyword evidence="1" id="KW-0812">Transmembrane</keyword>
<dbReference type="RefSeq" id="WP_068749602.1">
    <property type="nucleotide sequence ID" value="NZ_MBQD01000002.1"/>
</dbReference>
<keyword evidence="1" id="KW-0472">Membrane</keyword>
<evidence type="ECO:0000256" key="1">
    <source>
        <dbReference type="SAM" id="Phobius"/>
    </source>
</evidence>
<feature type="transmembrane region" description="Helical" evidence="1">
    <location>
        <begin position="37"/>
        <end position="58"/>
    </location>
</feature>
<reference evidence="3" key="1">
    <citation type="submission" date="2016-07" db="EMBL/GenBank/DDBJ databases">
        <authorList>
            <person name="Florea S."/>
            <person name="Webb J.S."/>
            <person name="Jaromczyk J."/>
            <person name="Schardl C.L."/>
        </authorList>
    </citation>
    <scope>NUCLEOTIDE SEQUENCE [LARGE SCALE GENOMIC DNA]</scope>
    <source>
        <strain evidence="3">IPBSL-7</strain>
    </source>
</reference>
<proteinExistence type="predicted"/>